<dbReference type="GO" id="GO:0055085">
    <property type="term" value="P:transmembrane transport"/>
    <property type="evidence" value="ECO:0007669"/>
    <property type="project" value="InterPro"/>
</dbReference>
<evidence type="ECO:0000256" key="1">
    <source>
        <dbReference type="ARBA" id="ARBA00022729"/>
    </source>
</evidence>
<accession>A0A1C1YXK1</accession>
<dbReference type="Gene3D" id="3.40.190.170">
    <property type="entry name" value="Bacterial extracellular solute-binding protein, family 7"/>
    <property type="match status" value="1"/>
</dbReference>
<proteinExistence type="predicted"/>
<dbReference type="PANTHER" id="PTHR33376">
    <property type="match status" value="1"/>
</dbReference>
<sequence>MKKRTFLKSATAAAFALTAFGASASGAFAQEVTLRMHQFLPAQANVPAELLIPWAEKIGTESGGRIKVEVFSAMSLGGTPPQLLDQARDGVVDIVWTLPGYTPGRFPRVEVFELPFMMTNAEATSHAYWDLFKSDMEAQEFQGIKILATWVHGPGVIHAKGEGVRKLEDMQGKKMRGPTRVINGLLAELGAEPIGMPVPAIPEALSKGVIDGTVIPWEVTPSLKIAELVDTHTEFSGDHALYTAAFVLAMNQAKYDSLPDDLKKVIDDNTGAEFSAFAGKTQASFDAPGRKIAEATDNEIVVLDEAEVERWKKVGEKVRDSWFAEMKDKGIDGEALYAKAQELIAKYTK</sequence>
<reference evidence="3 4" key="1">
    <citation type="submission" date="2015-12" db="EMBL/GenBank/DDBJ databases">
        <authorList>
            <person name="Shamseldin A."/>
            <person name="Moawad H."/>
            <person name="Abd El-Rahim W.M."/>
            <person name="Sadowsky M.J."/>
        </authorList>
    </citation>
    <scope>NUCLEOTIDE SEQUENCE [LARGE SCALE GENOMIC DNA]</scope>
    <source>
        <strain evidence="3 4">JC234</strain>
    </source>
</reference>
<keyword evidence="4" id="KW-1185">Reference proteome</keyword>
<name>A0A1C1YXK1_9HYPH</name>
<dbReference type="Pfam" id="PF03480">
    <property type="entry name" value="DctP"/>
    <property type="match status" value="1"/>
</dbReference>
<dbReference type="RefSeq" id="WP_066176814.1">
    <property type="nucleotide sequence ID" value="NZ_LQZT01000008.1"/>
</dbReference>
<dbReference type="STRING" id="1480615.AWJ14_21325"/>
<dbReference type="OrthoDB" id="7822595at2"/>
<evidence type="ECO:0000313" key="4">
    <source>
        <dbReference type="Proteomes" id="UP000094795"/>
    </source>
</evidence>
<dbReference type="EMBL" id="LQZT01000008">
    <property type="protein sequence ID" value="OCW58241.1"/>
    <property type="molecule type" value="Genomic_DNA"/>
</dbReference>
<protein>
    <submittedName>
        <fullName evidence="3">C4-dicarboxylate ABC transporter</fullName>
    </submittedName>
</protein>
<feature type="chain" id="PRO_5008656464" evidence="2">
    <location>
        <begin position="25"/>
        <end position="349"/>
    </location>
</feature>
<keyword evidence="1 2" id="KW-0732">Signal</keyword>
<dbReference type="InterPro" id="IPR038404">
    <property type="entry name" value="TRAP_DctP_sf"/>
</dbReference>
<evidence type="ECO:0000313" key="3">
    <source>
        <dbReference type="EMBL" id="OCW58241.1"/>
    </source>
</evidence>
<dbReference type="AlphaFoldDB" id="A0A1C1YXK1"/>
<dbReference type="CDD" id="cd13665">
    <property type="entry name" value="PBP2_TRAP_Dctp3_4"/>
    <property type="match status" value="1"/>
</dbReference>
<organism evidence="3 4">
    <name type="scientific">Hoeflea olei</name>
    <dbReference type="NCBI Taxonomy" id="1480615"/>
    <lineage>
        <taxon>Bacteria</taxon>
        <taxon>Pseudomonadati</taxon>
        <taxon>Pseudomonadota</taxon>
        <taxon>Alphaproteobacteria</taxon>
        <taxon>Hyphomicrobiales</taxon>
        <taxon>Rhizobiaceae</taxon>
        <taxon>Hoeflea</taxon>
    </lineage>
</organism>
<gene>
    <name evidence="3" type="ORF">AWJ14_21325</name>
</gene>
<dbReference type="PANTHER" id="PTHR33376:SF15">
    <property type="entry name" value="BLL6794 PROTEIN"/>
    <property type="match status" value="1"/>
</dbReference>
<dbReference type="NCBIfam" id="NF037995">
    <property type="entry name" value="TRAP_S1"/>
    <property type="match status" value="1"/>
</dbReference>
<evidence type="ECO:0000256" key="2">
    <source>
        <dbReference type="SAM" id="SignalP"/>
    </source>
</evidence>
<feature type="signal peptide" evidence="2">
    <location>
        <begin position="1"/>
        <end position="24"/>
    </location>
</feature>
<dbReference type="InterPro" id="IPR018389">
    <property type="entry name" value="DctP_fam"/>
</dbReference>
<dbReference type="Proteomes" id="UP000094795">
    <property type="component" value="Unassembled WGS sequence"/>
</dbReference>
<comment type="caution">
    <text evidence="3">The sequence shown here is derived from an EMBL/GenBank/DDBJ whole genome shotgun (WGS) entry which is preliminary data.</text>
</comment>